<evidence type="ECO:0000256" key="2">
    <source>
        <dbReference type="ARBA" id="ARBA00004696"/>
    </source>
</evidence>
<dbReference type="PROSITE" id="PS00614">
    <property type="entry name" value="IGPS"/>
    <property type="match status" value="1"/>
</dbReference>
<keyword evidence="7 8" id="KW-0456">Lyase</keyword>
<dbReference type="EMBL" id="CP007033">
    <property type="protein sequence ID" value="AHF09861.1"/>
    <property type="molecule type" value="Genomic_DNA"/>
</dbReference>
<evidence type="ECO:0000256" key="7">
    <source>
        <dbReference type="ARBA" id="ARBA00023239"/>
    </source>
</evidence>
<dbReference type="NCBIfam" id="NF001377">
    <property type="entry name" value="PRK00278.2-4"/>
    <property type="match status" value="1"/>
</dbReference>
<keyword evidence="4 8" id="KW-0210">Decarboxylase</keyword>
<comment type="catalytic activity">
    <reaction evidence="1 8">
        <text>1-(2-carboxyphenylamino)-1-deoxy-D-ribulose 5-phosphate + H(+) = (1S,2R)-1-C-(indol-3-yl)glycerol 3-phosphate + CO2 + H2O</text>
        <dbReference type="Rhea" id="RHEA:23476"/>
        <dbReference type="ChEBI" id="CHEBI:15377"/>
        <dbReference type="ChEBI" id="CHEBI:15378"/>
        <dbReference type="ChEBI" id="CHEBI:16526"/>
        <dbReference type="ChEBI" id="CHEBI:58613"/>
        <dbReference type="ChEBI" id="CHEBI:58866"/>
        <dbReference type="EC" id="4.1.1.48"/>
    </reaction>
</comment>
<sequence>MILDKIVEAKLKRLSDQKKKISGEELIEKLTKKLKINDDRDNLKQDVNVERPAGVFASALTAGRRNKDKAGISIIAEVKKASPSKGILAPDFDYLQIASMYEQLGAAAISVLTEQDYFLGSPDYLREIRESVKIPLLRKDFMIDPYQIYEAKILGADAILLIVKILDDKQLKEFLGIAEQIGLDCLVEVHDEAEAERAMAAGAGIIGINNRNLETFEVDLNHSRRIGAMIPDHLIKVSESGIHTGEDILTVQAWGFDAVLVGEAFMKAGSLEQKFAEFLQVPSRP</sequence>
<evidence type="ECO:0000256" key="8">
    <source>
        <dbReference type="HAMAP-Rule" id="MF_00134"/>
    </source>
</evidence>
<keyword evidence="6 8" id="KW-0057">Aromatic amino acid biosynthesis</keyword>
<protein>
    <recommendedName>
        <fullName evidence="8">Indole-3-glycerol phosphate synthase</fullName>
        <shortName evidence="8">IGPS</shortName>
        <ecNumber evidence="8">4.1.1.48</ecNumber>
    </recommendedName>
</protein>
<evidence type="ECO:0000259" key="9">
    <source>
        <dbReference type="Pfam" id="PF00218"/>
    </source>
</evidence>
<dbReference type="RefSeq" id="WP_025205566.1">
    <property type="nucleotide sequence ID" value="NZ_CP007033.1"/>
</dbReference>
<dbReference type="Pfam" id="PF00218">
    <property type="entry name" value="IGPS"/>
    <property type="match status" value="1"/>
</dbReference>
<evidence type="ECO:0000256" key="6">
    <source>
        <dbReference type="ARBA" id="ARBA00023141"/>
    </source>
</evidence>
<feature type="domain" description="Indole-3-glycerol phosphate synthase" evidence="9">
    <location>
        <begin position="34"/>
        <end position="276"/>
    </location>
</feature>
<dbReference type="CDD" id="cd00331">
    <property type="entry name" value="IGPS"/>
    <property type="match status" value="1"/>
</dbReference>
<keyword evidence="3 8" id="KW-0028">Amino-acid biosynthesis</keyword>
<name>A0ABM5P5G7_DEHRP</name>
<dbReference type="InterPro" id="IPR001468">
    <property type="entry name" value="Indole-3-GlycerolPSynthase_CS"/>
</dbReference>
<dbReference type="InterPro" id="IPR011060">
    <property type="entry name" value="RibuloseP-bd_barrel"/>
</dbReference>
<dbReference type="Proteomes" id="UP000018934">
    <property type="component" value="Chromosome"/>
</dbReference>
<dbReference type="HAMAP" id="MF_00134_B">
    <property type="entry name" value="IGPS_B"/>
    <property type="match status" value="1"/>
</dbReference>
<dbReference type="InterPro" id="IPR045186">
    <property type="entry name" value="Indole-3-glycerol_P_synth"/>
</dbReference>
<gene>
    <name evidence="8" type="primary">trpC</name>
    <name evidence="10" type="ORF">DEHRE_07020</name>
</gene>
<evidence type="ECO:0000313" key="11">
    <source>
        <dbReference type="Proteomes" id="UP000018934"/>
    </source>
</evidence>
<dbReference type="SUPFAM" id="SSF51366">
    <property type="entry name" value="Ribulose-phoshate binding barrel"/>
    <property type="match status" value="1"/>
</dbReference>
<evidence type="ECO:0000256" key="5">
    <source>
        <dbReference type="ARBA" id="ARBA00022822"/>
    </source>
</evidence>
<dbReference type="Gene3D" id="3.20.20.70">
    <property type="entry name" value="Aldolase class I"/>
    <property type="match status" value="1"/>
</dbReference>
<organism evidence="10 11">
    <name type="scientific">Dehalobacter restrictus (strain DSM 9455 / PER-K23)</name>
    <dbReference type="NCBI Taxonomy" id="871738"/>
    <lineage>
        <taxon>Bacteria</taxon>
        <taxon>Bacillati</taxon>
        <taxon>Bacillota</taxon>
        <taxon>Clostridia</taxon>
        <taxon>Eubacteriales</taxon>
        <taxon>Desulfitobacteriaceae</taxon>
        <taxon>Dehalobacter</taxon>
    </lineage>
</organism>
<dbReference type="EC" id="4.1.1.48" evidence="8"/>
<dbReference type="InterPro" id="IPR013785">
    <property type="entry name" value="Aldolase_TIM"/>
</dbReference>
<dbReference type="PANTHER" id="PTHR22854:SF2">
    <property type="entry name" value="INDOLE-3-GLYCEROL-PHOSPHATE SYNTHASE"/>
    <property type="match status" value="1"/>
</dbReference>
<keyword evidence="11" id="KW-1185">Reference proteome</keyword>
<comment type="pathway">
    <text evidence="2 8">Amino-acid biosynthesis; L-tryptophan biosynthesis; L-tryptophan from chorismate: step 4/5.</text>
</comment>
<evidence type="ECO:0000256" key="3">
    <source>
        <dbReference type="ARBA" id="ARBA00022605"/>
    </source>
</evidence>
<comment type="similarity">
    <text evidence="8">Belongs to the TrpC family.</text>
</comment>
<evidence type="ECO:0000256" key="4">
    <source>
        <dbReference type="ARBA" id="ARBA00022793"/>
    </source>
</evidence>
<proteinExistence type="inferred from homology"/>
<dbReference type="HAMAP" id="MF_00134_A">
    <property type="entry name" value="IGPS_A"/>
    <property type="match status" value="1"/>
</dbReference>
<keyword evidence="5 8" id="KW-0822">Tryptophan biosynthesis</keyword>
<evidence type="ECO:0000313" key="10">
    <source>
        <dbReference type="EMBL" id="AHF09861.1"/>
    </source>
</evidence>
<reference evidence="10 11" key="1">
    <citation type="journal article" date="2013" name="Stand. Genomic Sci.">
        <title>Complete genome sequence of Dehalobacter restrictus PER-K23(T.).</title>
        <authorList>
            <person name="Kruse T."/>
            <person name="Maillard J."/>
            <person name="Goodwin L."/>
            <person name="Woyke T."/>
            <person name="Teshima H."/>
            <person name="Bruce D."/>
            <person name="Detter C."/>
            <person name="Tapia R."/>
            <person name="Han C."/>
            <person name="Huntemann M."/>
            <person name="Wei C.L."/>
            <person name="Han J."/>
            <person name="Chen A."/>
            <person name="Kyrpides N."/>
            <person name="Szeto E."/>
            <person name="Markowitz V."/>
            <person name="Ivanova N."/>
            <person name="Pagani I."/>
            <person name="Pati A."/>
            <person name="Pitluck S."/>
            <person name="Nolan M."/>
            <person name="Holliger C."/>
            <person name="Smidt H."/>
        </authorList>
    </citation>
    <scope>NUCLEOTIDE SEQUENCE [LARGE SCALE GENOMIC DNA]</scope>
    <source>
        <strain evidence="11">DSM 9455</strain>
    </source>
</reference>
<dbReference type="InterPro" id="IPR013798">
    <property type="entry name" value="Indole-3-glycerol_P_synth_dom"/>
</dbReference>
<accession>A0ABM5P5G7</accession>
<dbReference type="PANTHER" id="PTHR22854">
    <property type="entry name" value="TRYPTOPHAN BIOSYNTHESIS PROTEIN"/>
    <property type="match status" value="1"/>
</dbReference>
<evidence type="ECO:0000256" key="1">
    <source>
        <dbReference type="ARBA" id="ARBA00001633"/>
    </source>
</evidence>